<dbReference type="SUPFAM" id="SSF53474">
    <property type="entry name" value="alpha/beta-Hydrolases"/>
    <property type="match status" value="1"/>
</dbReference>
<evidence type="ECO:0000313" key="4">
    <source>
        <dbReference type="EMBL" id="MDC0707020.1"/>
    </source>
</evidence>
<name>A0ABT5D018_9BACT</name>
<dbReference type="InterPro" id="IPR025110">
    <property type="entry name" value="AMP-bd_C"/>
</dbReference>
<dbReference type="InterPro" id="IPR001031">
    <property type="entry name" value="Thioesterase"/>
</dbReference>
<dbReference type="Gene3D" id="1.10.10.1830">
    <property type="entry name" value="Non-ribosomal peptide synthase, adenylation domain"/>
    <property type="match status" value="1"/>
</dbReference>
<sequence>MSPDELMAELSKQDITLWVEGERLKYRAPKGALSPETLSLLSTHKAALLQHLRALAAEGASVHPLSHGQQALWFVHQLAPDSSAYNTALSIRVVSELDIPALRRACQALIDRHGALRTTIATHQGQPIQKVRQKAEVHFEQVDASGVGLEELMQQVTRAYKVPFDLERGPLIRVHLFSRGPRDHVLLLSIHHIVYDGWSLIVIGDELLRHLYAAEKAGVPSSLPPPQVTYVDYVRWQSEMLAGPAGQRLWEYWSKQLTGSLPVLNLPFARPRPAVQGYSGASVPVSLSGALTRQLKALSEREGSTLYTTLLAAFMVLMHRYTGEEDILLGSPTLGRTQPQFARVVGNFMNMIPLRGNLSGNPSFRDFLGQLRQTVVGGLAHQDFPFHLLVERLNPERHSNSSPIFQSVFMLQPAQQENIYAGDEANPSLPGGLVLRPFEVAQQEGQFDLILELTETDSALGGLLKYSTDLFDATSAQQILGNLETLLESIIEGPGRLLSDLPILKPAERRQVLDAWNATAGEFSRTACIHETFEAHAQKAPDAIALVSGDKKLTYRELNERGNRLAHRLRALGVGPEVRVGLCVHRGLDMVIGMIGILKAGGAYVPMDPTYPADRLAFMLTDSQAPVVLTEERLRSGLPDTGAKVVCLDALEASTLEGVGTPKSGVHAGNVAYTLYTSGSTGRPKGVMVCHRNAESFFAAMDAPLDSQTRGTWLATTSMSFDISILEILFSLTRGFQVVIRGEQGAGLPVSASHRKAPQFSLFYFASDERESVHGKYQLLLEGAQFADQHGFTAVWTPERHFHPFGGIFPNPSVVSAALAATTRNIRIRAGSVVLPLHSPIRVAEEWSIVDNLSGGRVDLSFASGWHPNDFVLAPERYADARTGLAGQIETFKKLWRGEKVNFRNGVGTDVPVQALPRPIQPDVAVWMTAAGNPETFRAAGELGTNMLTHLLGQNLTELAKKIQIYRDAWMAAGHGPGEGHVTLMLHTFVGDDAAEVRQKVQGPLRQYLKSSVGLLKTVISPLAHGADFESLTEADIDLLLTRAIERYQDQMGLFGTPESCLPMVAKLRDLGVDEIACLIDFGVDRQSTLAGLRHLNELRERSTQQQGPEDIPSLVAHHGVTHFQCTPSMLRMLLLEPGGAEALRPLKKLLIGGEAFPAALGQQVRPLVGGEVLNMYGPTETTIWSSFHRLRPEEATLPIGRPIMNTQMYLLDRNLQPVPVGVPGELLIGGEGVARGYLDRPELTATRFIPDPFGSEPGARLYRTGDLARYLPDGRIEFLGRMDQQVKVRGVRIEPGEIESALRLHPEIRQTAVVARADAAGEVSLAAYVVAGLEAKVAPSDLRRFLKDKLPVSMIPDHFIRLDALPLTPNKKLDVRALPAPDAPPAELSVAYVAPRDALELELVALWEELFDLRPIGVASSFFQLGGHSLLAVRLMSRLRAKLGRQLPVSLLFQADTIQKLASVLRQEGVVAARTPLVRIQETGDQPPLFFMHPTGGDVLCYAPLARQLGPRQPFYALQALADQDAESIESMAARYLEEVRKVRAQGPYRLGGWSTGGILAQAMARQLEAAGEQVELLMLLETWSPTVYQRSEGATALMAWFATDLLGGAGAAQLDASKLETLDEAAQLDYLFERASASGALPGVERAEMEQRFRIFAKNARALSRYQSDSYRGKVLFLQAEEVAMPSADALPEPKASWGQALEQVQMYRMPGNHYTMLQSPHVRAVADRMTTALEQLSASTAPAQAGGRAASAR</sequence>
<proteinExistence type="predicted"/>
<accession>A0ABT5D018</accession>
<keyword evidence="2" id="KW-0597">Phosphoprotein</keyword>
<comment type="caution">
    <text evidence="4">The sequence shown here is derived from an EMBL/GenBank/DDBJ whole genome shotgun (WGS) entry which is preliminary data.</text>
</comment>
<dbReference type="Pfam" id="PF00501">
    <property type="entry name" value="AMP-binding"/>
    <property type="match status" value="2"/>
</dbReference>
<dbReference type="Gene3D" id="3.40.50.12780">
    <property type="entry name" value="N-terminal domain of ligase-like"/>
    <property type="match status" value="1"/>
</dbReference>
<feature type="domain" description="Carrier" evidence="3">
    <location>
        <begin position="1395"/>
        <end position="1470"/>
    </location>
</feature>
<dbReference type="PANTHER" id="PTHR45527">
    <property type="entry name" value="NONRIBOSOMAL PEPTIDE SYNTHETASE"/>
    <property type="match status" value="1"/>
</dbReference>
<dbReference type="InterPro" id="IPR001242">
    <property type="entry name" value="Condensation_dom"/>
</dbReference>
<dbReference type="Pfam" id="PF13193">
    <property type="entry name" value="AMP-binding_C"/>
    <property type="match status" value="1"/>
</dbReference>
<gene>
    <name evidence="4" type="ORF">POL68_00905</name>
</gene>
<dbReference type="PROSITE" id="PS50075">
    <property type="entry name" value="CARRIER"/>
    <property type="match status" value="1"/>
</dbReference>
<dbReference type="SUPFAM" id="SSF51679">
    <property type="entry name" value="Bacterial luciferase-like"/>
    <property type="match status" value="1"/>
</dbReference>
<protein>
    <submittedName>
        <fullName evidence="4">LLM class flavin-dependent oxidoreductase</fullName>
    </submittedName>
</protein>
<dbReference type="InterPro" id="IPR024011">
    <property type="entry name" value="Biosynth_lucif-like_mOase_dom"/>
</dbReference>
<dbReference type="NCBIfam" id="TIGR04020">
    <property type="entry name" value="seco_metab_LLM"/>
    <property type="match status" value="1"/>
</dbReference>
<dbReference type="Pfam" id="PF00975">
    <property type="entry name" value="Thioesterase"/>
    <property type="match status" value="1"/>
</dbReference>
<dbReference type="Gene3D" id="3.30.559.30">
    <property type="entry name" value="Nonribosomal peptide synthetase, condensation domain"/>
    <property type="match status" value="1"/>
</dbReference>
<dbReference type="EMBL" id="JAQNDM010000001">
    <property type="protein sequence ID" value="MDC0707020.1"/>
    <property type="molecule type" value="Genomic_DNA"/>
</dbReference>
<dbReference type="Gene3D" id="3.20.20.30">
    <property type="entry name" value="Luciferase-like domain"/>
    <property type="match status" value="1"/>
</dbReference>
<dbReference type="InterPro" id="IPR042099">
    <property type="entry name" value="ANL_N_sf"/>
</dbReference>
<dbReference type="CDD" id="cd19531">
    <property type="entry name" value="LCL_NRPS-like"/>
    <property type="match status" value="1"/>
</dbReference>
<dbReference type="InterPro" id="IPR036661">
    <property type="entry name" value="Luciferase-like_sf"/>
</dbReference>
<dbReference type="Gene3D" id="1.10.1200.10">
    <property type="entry name" value="ACP-like"/>
    <property type="match status" value="1"/>
</dbReference>
<reference evidence="4 5" key="1">
    <citation type="submission" date="2022-11" db="EMBL/GenBank/DDBJ databases">
        <title>Minimal conservation of predation-associated metabolite biosynthetic gene clusters underscores biosynthetic potential of Myxococcota including descriptions for ten novel species: Archangium lansinium sp. nov., Myxococcus landrumus sp. nov., Nannocystis bai.</title>
        <authorList>
            <person name="Ahearne A."/>
            <person name="Stevens C."/>
            <person name="Dowd S."/>
        </authorList>
    </citation>
    <scope>NUCLEOTIDE SEQUENCE [LARGE SCALE GENOMIC DNA]</scope>
    <source>
        <strain evidence="4 5">NCWAL01</strain>
    </source>
</reference>
<dbReference type="Gene3D" id="3.40.50.980">
    <property type="match status" value="2"/>
</dbReference>
<dbReference type="SUPFAM" id="SSF47336">
    <property type="entry name" value="ACP-like"/>
    <property type="match status" value="1"/>
</dbReference>
<dbReference type="Pfam" id="PF18563">
    <property type="entry name" value="TubC_N"/>
    <property type="match status" value="1"/>
</dbReference>
<dbReference type="Proteomes" id="UP001221838">
    <property type="component" value="Unassembled WGS sequence"/>
</dbReference>
<dbReference type="InterPro" id="IPR011251">
    <property type="entry name" value="Luciferase-like_dom"/>
</dbReference>
<dbReference type="InterPro" id="IPR020806">
    <property type="entry name" value="PKS_PP-bd"/>
</dbReference>
<keyword evidence="5" id="KW-1185">Reference proteome</keyword>
<dbReference type="InterPro" id="IPR020802">
    <property type="entry name" value="TesA-like"/>
</dbReference>
<dbReference type="SUPFAM" id="SSF56801">
    <property type="entry name" value="Acetyl-CoA synthetase-like"/>
    <property type="match status" value="2"/>
</dbReference>
<evidence type="ECO:0000256" key="1">
    <source>
        <dbReference type="ARBA" id="ARBA00022450"/>
    </source>
</evidence>
<dbReference type="SMART" id="SM00824">
    <property type="entry name" value="PKS_TE"/>
    <property type="match status" value="1"/>
</dbReference>
<evidence type="ECO:0000256" key="2">
    <source>
        <dbReference type="ARBA" id="ARBA00022553"/>
    </source>
</evidence>
<evidence type="ECO:0000313" key="5">
    <source>
        <dbReference type="Proteomes" id="UP001221838"/>
    </source>
</evidence>
<dbReference type="InterPro" id="IPR029058">
    <property type="entry name" value="AB_hydrolase_fold"/>
</dbReference>
<dbReference type="RefSeq" id="WP_272134219.1">
    <property type="nucleotide sequence ID" value="NZ_JAQNDM010000001.1"/>
</dbReference>
<dbReference type="InterPro" id="IPR000873">
    <property type="entry name" value="AMP-dep_synth/lig_dom"/>
</dbReference>
<dbReference type="Gene3D" id="3.40.50.1820">
    <property type="entry name" value="alpha/beta hydrolase"/>
    <property type="match status" value="1"/>
</dbReference>
<dbReference type="PANTHER" id="PTHR45527:SF1">
    <property type="entry name" value="FATTY ACID SYNTHASE"/>
    <property type="match status" value="1"/>
</dbReference>
<evidence type="ECO:0000259" key="3">
    <source>
        <dbReference type="PROSITE" id="PS50075"/>
    </source>
</evidence>
<dbReference type="SMART" id="SM00823">
    <property type="entry name" value="PKS_PP"/>
    <property type="match status" value="1"/>
</dbReference>
<dbReference type="InterPro" id="IPR044894">
    <property type="entry name" value="TubC_N_sf"/>
</dbReference>
<keyword evidence="1" id="KW-0596">Phosphopantetheine</keyword>
<dbReference type="Gene3D" id="3.30.300.30">
    <property type="match status" value="1"/>
</dbReference>
<dbReference type="InterPro" id="IPR041464">
    <property type="entry name" value="TubC_N"/>
</dbReference>
<dbReference type="SUPFAM" id="SSF52777">
    <property type="entry name" value="CoA-dependent acyltransferases"/>
    <property type="match status" value="2"/>
</dbReference>
<dbReference type="Pfam" id="PF00668">
    <property type="entry name" value="Condensation"/>
    <property type="match status" value="1"/>
</dbReference>
<dbReference type="Pfam" id="PF00550">
    <property type="entry name" value="PP-binding"/>
    <property type="match status" value="1"/>
</dbReference>
<dbReference type="InterPro" id="IPR036736">
    <property type="entry name" value="ACP-like_sf"/>
</dbReference>
<dbReference type="Gene3D" id="3.30.559.10">
    <property type="entry name" value="Chloramphenicol acetyltransferase-like domain"/>
    <property type="match status" value="1"/>
</dbReference>
<organism evidence="4 5">
    <name type="scientific">Stigmatella ashevillensis</name>
    <dbReference type="NCBI Taxonomy" id="2995309"/>
    <lineage>
        <taxon>Bacteria</taxon>
        <taxon>Pseudomonadati</taxon>
        <taxon>Myxococcota</taxon>
        <taxon>Myxococcia</taxon>
        <taxon>Myxococcales</taxon>
        <taxon>Cystobacterineae</taxon>
        <taxon>Archangiaceae</taxon>
        <taxon>Stigmatella</taxon>
    </lineage>
</organism>
<dbReference type="Pfam" id="PF00296">
    <property type="entry name" value="Bac_luciferase"/>
    <property type="match status" value="1"/>
</dbReference>
<dbReference type="InterPro" id="IPR045851">
    <property type="entry name" value="AMP-bd_C_sf"/>
</dbReference>
<dbReference type="CDD" id="cd05930">
    <property type="entry name" value="A_NRPS"/>
    <property type="match status" value="1"/>
</dbReference>
<dbReference type="InterPro" id="IPR023213">
    <property type="entry name" value="CAT-like_dom_sf"/>
</dbReference>
<dbReference type="InterPro" id="IPR009081">
    <property type="entry name" value="PP-bd_ACP"/>
</dbReference>